<name>A0A0M2H331_MICTR</name>
<dbReference type="SUPFAM" id="SSF81301">
    <property type="entry name" value="Nucleotidyltransferase"/>
    <property type="match status" value="1"/>
</dbReference>
<dbReference type="PANTHER" id="PTHR47837">
    <property type="entry name" value="GTP PYROPHOSPHOKINASE YJBM"/>
    <property type="match status" value="1"/>
</dbReference>
<dbReference type="PATRIC" id="fig|69370.6.peg.3350"/>
<evidence type="ECO:0000259" key="2">
    <source>
        <dbReference type="SMART" id="SM00954"/>
    </source>
</evidence>
<evidence type="ECO:0000256" key="1">
    <source>
        <dbReference type="SAM" id="MobiDB-lite"/>
    </source>
</evidence>
<dbReference type="InterPro" id="IPR052366">
    <property type="entry name" value="GTP_Pyrophosphokinase"/>
</dbReference>
<gene>
    <name evidence="3" type="primary">ywaC</name>
    <name evidence="3" type="ORF">RS82_03289</name>
</gene>
<feature type="region of interest" description="Disordered" evidence="1">
    <location>
        <begin position="268"/>
        <end position="291"/>
    </location>
</feature>
<dbReference type="EMBL" id="JYJA01000039">
    <property type="protein sequence ID" value="KJL40673.1"/>
    <property type="molecule type" value="Genomic_DNA"/>
</dbReference>
<dbReference type="Gene3D" id="1.10.287.860">
    <property type="entry name" value="Nucleotidyltransferase"/>
    <property type="match status" value="1"/>
</dbReference>
<dbReference type="AlphaFoldDB" id="A0A0M2H331"/>
<feature type="region of interest" description="Disordered" evidence="1">
    <location>
        <begin position="1"/>
        <end position="25"/>
    </location>
</feature>
<keyword evidence="4" id="KW-1185">Reference proteome</keyword>
<sequence>MNGRGRWAAASASHRTLVEPPPSLNGMATPAPLVPATASDEGEITVSPSELRELRDELQRFMMEYRFGLQEVETKIGILRDEFLLTHDYNPIEHVSSRVKSPDSLVEKVQRKGIDGDFASIRRSITDIAGIRITCSFTADVYRLFDLLTAQDDVRVLQVKDYIASPKSNGYKSLHAILEVPVFLSTGRIEVPVEVQFRTIAMDFWASLEHKIYYKYATRVPDELLESLKDAAETAAELDARMERLHRQIRGGGAGQVAPVAVREIAAVPASAETDPDAAAPRRDDSDIRPV</sequence>
<dbReference type="GO" id="GO:0016301">
    <property type="term" value="F:kinase activity"/>
    <property type="evidence" value="ECO:0007669"/>
    <property type="project" value="UniProtKB-KW"/>
</dbReference>
<dbReference type="Gene3D" id="3.30.460.10">
    <property type="entry name" value="Beta Polymerase, domain 2"/>
    <property type="match status" value="1"/>
</dbReference>
<dbReference type="InterPro" id="IPR007685">
    <property type="entry name" value="RelA_SpoT"/>
</dbReference>
<dbReference type="CDD" id="cd05399">
    <property type="entry name" value="NT_Rel-Spo_like"/>
    <property type="match status" value="1"/>
</dbReference>
<keyword evidence="3" id="KW-0418">Kinase</keyword>
<dbReference type="Pfam" id="PF04607">
    <property type="entry name" value="RelA_SpoT"/>
    <property type="match status" value="1"/>
</dbReference>
<dbReference type="GO" id="GO:0008728">
    <property type="term" value="F:GTP diphosphokinase activity"/>
    <property type="evidence" value="ECO:0007669"/>
    <property type="project" value="UniProtKB-EC"/>
</dbReference>
<evidence type="ECO:0000313" key="3">
    <source>
        <dbReference type="EMBL" id="KJL40673.1"/>
    </source>
</evidence>
<proteinExistence type="predicted"/>
<feature type="compositionally biased region" description="Basic and acidic residues" evidence="1">
    <location>
        <begin position="280"/>
        <end position="291"/>
    </location>
</feature>
<keyword evidence="3" id="KW-0808">Transferase</keyword>
<organism evidence="3 4">
    <name type="scientific">Microbacterium trichothecenolyticum</name>
    <name type="common">Aureobacterium trichothecenolyticum</name>
    <dbReference type="NCBI Taxonomy" id="69370"/>
    <lineage>
        <taxon>Bacteria</taxon>
        <taxon>Bacillati</taxon>
        <taxon>Actinomycetota</taxon>
        <taxon>Actinomycetes</taxon>
        <taxon>Micrococcales</taxon>
        <taxon>Microbacteriaceae</taxon>
        <taxon>Microbacterium</taxon>
    </lineage>
</organism>
<dbReference type="Proteomes" id="UP000034098">
    <property type="component" value="Unassembled WGS sequence"/>
</dbReference>
<dbReference type="InterPro" id="IPR043519">
    <property type="entry name" value="NT_sf"/>
</dbReference>
<dbReference type="SMART" id="SM00954">
    <property type="entry name" value="RelA_SpoT"/>
    <property type="match status" value="1"/>
</dbReference>
<dbReference type="GO" id="GO:0015969">
    <property type="term" value="P:guanosine tetraphosphate metabolic process"/>
    <property type="evidence" value="ECO:0007669"/>
    <property type="project" value="InterPro"/>
</dbReference>
<feature type="domain" description="RelA/SpoT" evidence="2">
    <location>
        <begin position="97"/>
        <end position="220"/>
    </location>
</feature>
<evidence type="ECO:0000313" key="4">
    <source>
        <dbReference type="Proteomes" id="UP000034098"/>
    </source>
</evidence>
<comment type="caution">
    <text evidence="3">The sequence shown here is derived from an EMBL/GenBank/DDBJ whole genome shotgun (WGS) entry which is preliminary data.</text>
</comment>
<dbReference type="EC" id="2.7.6.5" evidence="3"/>
<reference evidence="3 4" key="1">
    <citation type="submission" date="2015-02" db="EMBL/GenBank/DDBJ databases">
        <title>Draft genome sequences of ten Microbacterium spp. with emphasis on heavy metal contaminated environments.</title>
        <authorList>
            <person name="Corretto E."/>
        </authorList>
    </citation>
    <scope>NUCLEOTIDE SEQUENCE [LARGE SCALE GENOMIC DNA]</scope>
    <source>
        <strain evidence="3 4">DSM 8608</strain>
    </source>
</reference>
<dbReference type="PANTHER" id="PTHR47837:SF2">
    <property type="entry name" value="GTP PYROPHOSPHOKINASE YWAC"/>
    <property type="match status" value="1"/>
</dbReference>
<accession>A0A0M2H331</accession>
<protein>
    <submittedName>
        <fullName evidence="3">GTP pyrophosphokinase YwaC</fullName>
        <ecNumber evidence="3">2.7.6.5</ecNumber>
    </submittedName>
</protein>